<evidence type="ECO:0000256" key="2">
    <source>
        <dbReference type="ARBA" id="ARBA00023015"/>
    </source>
</evidence>
<keyword evidence="9" id="KW-1185">Reference proteome</keyword>
<protein>
    <recommendedName>
        <fullName evidence="7">MADS-box domain-containing protein</fullName>
    </recommendedName>
</protein>
<evidence type="ECO:0000256" key="3">
    <source>
        <dbReference type="ARBA" id="ARBA00023125"/>
    </source>
</evidence>
<dbReference type="InterPro" id="IPR036879">
    <property type="entry name" value="TF_MADSbox_sf"/>
</dbReference>
<evidence type="ECO:0000256" key="4">
    <source>
        <dbReference type="ARBA" id="ARBA00023163"/>
    </source>
</evidence>
<dbReference type="InterPro" id="IPR002100">
    <property type="entry name" value="TF_MADSbox"/>
</dbReference>
<keyword evidence="4" id="KW-0804">Transcription</keyword>
<keyword evidence="6" id="KW-0175">Coiled coil</keyword>
<dbReference type="GO" id="GO:0046983">
    <property type="term" value="F:protein dimerization activity"/>
    <property type="evidence" value="ECO:0007669"/>
    <property type="project" value="InterPro"/>
</dbReference>
<evidence type="ECO:0000313" key="9">
    <source>
        <dbReference type="Proteomes" id="UP000008022"/>
    </source>
</evidence>
<feature type="coiled-coil region" evidence="6">
    <location>
        <begin position="296"/>
        <end position="330"/>
    </location>
</feature>
<comment type="subcellular location">
    <subcellularLocation>
        <location evidence="1">Nucleus</location>
    </subcellularLocation>
</comment>
<dbReference type="eggNOG" id="KOG0014">
    <property type="taxonomic scope" value="Eukaryota"/>
</dbReference>
<keyword evidence="3" id="KW-0238">DNA-binding</keyword>
<sequence>MARKKVKLQRIVIDVKQRVTFMKSLKGLTKKVSEFATLFFMVYGEVEVQATKVWPSVWEVTRVLEHFKAMPHLVRYKKLTDLEGILNEQVDKLKEQLHRVEHDADESETKLLLIEAINGHRSSLEGLTIEQITSLGWMANARLKIVNDRLKKLREEGLIPASVSLSSMEVPIQREGWLVDVVRGIGSMGYNRFEGSSVSGTAGSNGFSQANQEFSFATQAMACKRVKLQRIVIDVKQRVTFMKSLKGLTKKVSEFATLFFMVYGEVEVQATKVWPSVWEATRVLEHFKAMPHLVRYKKLTDLEGILNEQVDKLKEQLHKVEHDADESETKLLLIEAINGHRPSLEGLTIEQITSLGWMANARLKIVNDRLKKLHEEGLIPASVSLSSTEVPIQREGWLVDVASGIGSIGYNRFGGSSGSGSAGSNGDMA</sequence>
<dbReference type="PROSITE" id="PS50066">
    <property type="entry name" value="MADS_BOX_2"/>
    <property type="match status" value="2"/>
</dbReference>
<evidence type="ECO:0000256" key="5">
    <source>
        <dbReference type="ARBA" id="ARBA00023242"/>
    </source>
</evidence>
<dbReference type="EnsemblPlants" id="ORUFI04G08820.1">
    <property type="protein sequence ID" value="ORUFI04G08820.1"/>
    <property type="gene ID" value="ORUFI04G08820"/>
</dbReference>
<feature type="domain" description="MADS-box" evidence="7">
    <location>
        <begin position="221"/>
        <end position="258"/>
    </location>
</feature>
<feature type="domain" description="MADS-box" evidence="7">
    <location>
        <begin position="1"/>
        <end position="38"/>
    </location>
</feature>
<keyword evidence="2" id="KW-0805">Transcription regulation</keyword>
<proteinExistence type="predicted"/>
<evidence type="ECO:0000256" key="6">
    <source>
        <dbReference type="SAM" id="Coils"/>
    </source>
</evidence>
<evidence type="ECO:0000259" key="7">
    <source>
        <dbReference type="PROSITE" id="PS50066"/>
    </source>
</evidence>
<dbReference type="Proteomes" id="UP000008022">
    <property type="component" value="Unassembled WGS sequence"/>
</dbReference>
<evidence type="ECO:0000313" key="8">
    <source>
        <dbReference type="EnsemblPlants" id="ORUFI04G08820.1"/>
    </source>
</evidence>
<keyword evidence="5" id="KW-0539">Nucleus</keyword>
<name>A0A0E0P7E0_ORYRU</name>
<dbReference type="SUPFAM" id="SSF55455">
    <property type="entry name" value="SRF-like"/>
    <property type="match status" value="2"/>
</dbReference>
<dbReference type="HOGENOM" id="CLU_639972_0_0_1"/>
<feature type="coiled-coil region" evidence="6">
    <location>
        <begin position="76"/>
        <end position="110"/>
    </location>
</feature>
<organism evidence="8 9">
    <name type="scientific">Oryza rufipogon</name>
    <name type="common">Brownbeard rice</name>
    <name type="synonym">Asian wild rice</name>
    <dbReference type="NCBI Taxonomy" id="4529"/>
    <lineage>
        <taxon>Eukaryota</taxon>
        <taxon>Viridiplantae</taxon>
        <taxon>Streptophyta</taxon>
        <taxon>Embryophyta</taxon>
        <taxon>Tracheophyta</taxon>
        <taxon>Spermatophyta</taxon>
        <taxon>Magnoliopsida</taxon>
        <taxon>Liliopsida</taxon>
        <taxon>Poales</taxon>
        <taxon>Poaceae</taxon>
        <taxon>BOP clade</taxon>
        <taxon>Oryzoideae</taxon>
        <taxon>Oryzeae</taxon>
        <taxon>Oryzinae</taxon>
        <taxon>Oryza</taxon>
    </lineage>
</organism>
<dbReference type="GO" id="GO:0000978">
    <property type="term" value="F:RNA polymerase II cis-regulatory region sequence-specific DNA binding"/>
    <property type="evidence" value="ECO:0007669"/>
    <property type="project" value="TreeGrafter"/>
</dbReference>
<dbReference type="GO" id="GO:0000981">
    <property type="term" value="F:DNA-binding transcription factor activity, RNA polymerase II-specific"/>
    <property type="evidence" value="ECO:0007669"/>
    <property type="project" value="TreeGrafter"/>
</dbReference>
<dbReference type="AlphaFoldDB" id="A0A0E0P7E0"/>
<evidence type="ECO:0000256" key="1">
    <source>
        <dbReference type="ARBA" id="ARBA00004123"/>
    </source>
</evidence>
<dbReference type="PANTHER" id="PTHR11945:SF387">
    <property type="entry name" value="AGAMOUS-LIKE MADS-BOX PROTEIN AGL80"/>
    <property type="match status" value="1"/>
</dbReference>
<dbReference type="PANTHER" id="PTHR11945">
    <property type="entry name" value="MADS BOX PROTEIN"/>
    <property type="match status" value="1"/>
</dbReference>
<dbReference type="Gramene" id="ORUFI04G08820.1">
    <property type="protein sequence ID" value="ORUFI04G08820.1"/>
    <property type="gene ID" value="ORUFI04G08820"/>
</dbReference>
<accession>A0A0E0P7E0</accession>
<dbReference type="GO" id="GO:0005634">
    <property type="term" value="C:nucleus"/>
    <property type="evidence" value="ECO:0007669"/>
    <property type="project" value="UniProtKB-SubCell"/>
</dbReference>
<reference evidence="8" key="2">
    <citation type="submission" date="2015-06" db="UniProtKB">
        <authorList>
            <consortium name="EnsemblPlants"/>
        </authorList>
    </citation>
    <scope>IDENTIFICATION</scope>
</reference>
<reference evidence="9" key="1">
    <citation type="submission" date="2013-06" db="EMBL/GenBank/DDBJ databases">
        <authorList>
            <person name="Zhao Q."/>
        </authorList>
    </citation>
    <scope>NUCLEOTIDE SEQUENCE</scope>
    <source>
        <strain evidence="9">cv. W1943</strain>
    </source>
</reference>
<dbReference type="OMA" id="VIDVKQR"/>
<dbReference type="STRING" id="4529.A0A0E0P7E0"/>